<evidence type="ECO:0000256" key="6">
    <source>
        <dbReference type="ARBA" id="ARBA00023002"/>
    </source>
</evidence>
<comment type="catalytic activity">
    <reaction evidence="9">
        <text>3 propionate 3-nitronate + 3 O2 + H2O = 3 3-oxopropanoate + 2 nitrate + nitrite + H2O2 + 3 H(+)</text>
        <dbReference type="Rhea" id="RHEA:57332"/>
        <dbReference type="ChEBI" id="CHEBI:15377"/>
        <dbReference type="ChEBI" id="CHEBI:15378"/>
        <dbReference type="ChEBI" id="CHEBI:15379"/>
        <dbReference type="ChEBI" id="CHEBI:16240"/>
        <dbReference type="ChEBI" id="CHEBI:16301"/>
        <dbReference type="ChEBI" id="CHEBI:17632"/>
        <dbReference type="ChEBI" id="CHEBI:33190"/>
        <dbReference type="ChEBI" id="CHEBI:136067"/>
    </reaction>
</comment>
<sequence length="360" mass="40076">MDWGNELTRLLNVKYPIIQAPMLGVGTPQMVAAATRAETLGSLPLGDLPAEECKAKIQKTNAISKQPFAVNIFVHKLPEIDDSLRKDYKETRKFLEKLASEHQLEVDFPMLEEIKLTDYHDQIEVIIEEEVKIFSFTFGNLDSESIEKLKRNKTILIGTCTSFKEAKELEASGIDIICLQGTGAGGHRGSFDEDDHSEIDGFSILSEIYEKVNIPIIYAGGIHNAKTLLAVRDLGAQGFQVGSLLLGSKESNLPEFAKERLREAKDEELILTKSFSGRSARGINNTFIKAMEASGNILPYPYQNKLTKALRKSANTNQNTEFLSLWTGQVLPEFSGTSTTDILKHLISEVNNYKPKPQIN</sequence>
<protein>
    <recommendedName>
        <fullName evidence="8">Propionate 3-nitronate monooxygenase</fullName>
    </recommendedName>
</protein>
<dbReference type="RefSeq" id="WP_277901320.1">
    <property type="nucleotide sequence ID" value="NZ_JAPMUA010000007.1"/>
</dbReference>
<evidence type="ECO:0000256" key="7">
    <source>
        <dbReference type="ARBA" id="ARBA00023033"/>
    </source>
</evidence>
<evidence type="ECO:0000256" key="4">
    <source>
        <dbReference type="ARBA" id="ARBA00022630"/>
    </source>
</evidence>
<evidence type="ECO:0000256" key="2">
    <source>
        <dbReference type="ARBA" id="ARBA00009881"/>
    </source>
</evidence>
<dbReference type="EMBL" id="JAPMUA010000007">
    <property type="protein sequence ID" value="MDG3587448.1"/>
    <property type="molecule type" value="Genomic_DNA"/>
</dbReference>
<evidence type="ECO:0000256" key="5">
    <source>
        <dbReference type="ARBA" id="ARBA00022643"/>
    </source>
</evidence>
<dbReference type="CDD" id="cd04730">
    <property type="entry name" value="NPD_like"/>
    <property type="match status" value="1"/>
</dbReference>
<dbReference type="Pfam" id="PF03060">
    <property type="entry name" value="NMO"/>
    <property type="match status" value="1"/>
</dbReference>
<evidence type="ECO:0000256" key="3">
    <source>
        <dbReference type="ARBA" id="ARBA00022575"/>
    </source>
</evidence>
<comment type="caution">
    <text evidence="10">The sequence shown here is derived from an EMBL/GenBank/DDBJ whole genome shotgun (WGS) entry which is preliminary data.</text>
</comment>
<dbReference type="PANTHER" id="PTHR42747">
    <property type="entry name" value="NITRONATE MONOOXYGENASE-RELATED"/>
    <property type="match status" value="1"/>
</dbReference>
<keyword evidence="4" id="KW-0285">Flavoprotein</keyword>
<evidence type="ECO:0000313" key="10">
    <source>
        <dbReference type="EMBL" id="MDG3587448.1"/>
    </source>
</evidence>
<proteinExistence type="inferred from homology"/>
<comment type="similarity">
    <text evidence="2">Belongs to the nitronate monooxygenase family. NMO class I subfamily.</text>
</comment>
<dbReference type="InterPro" id="IPR013785">
    <property type="entry name" value="Aldolase_TIM"/>
</dbReference>
<dbReference type="PANTHER" id="PTHR42747:SF3">
    <property type="entry name" value="NITRONATE MONOOXYGENASE-RELATED"/>
    <property type="match status" value="1"/>
</dbReference>
<comment type="cofactor">
    <cofactor evidence="1">
        <name>FMN</name>
        <dbReference type="ChEBI" id="CHEBI:58210"/>
    </cofactor>
</comment>
<reference evidence="10" key="1">
    <citation type="submission" date="2022-11" db="EMBL/GenBank/DDBJ databases">
        <title>High-quality draft genome sequence of Galbibacter sp. strain CMA-7.</title>
        <authorList>
            <person name="Wei L."/>
            <person name="Dong C."/>
            <person name="Shao Z."/>
        </authorList>
    </citation>
    <scope>NUCLEOTIDE SEQUENCE</scope>
    <source>
        <strain evidence="10">CMA-7</strain>
    </source>
</reference>
<dbReference type="Proteomes" id="UP001153642">
    <property type="component" value="Unassembled WGS sequence"/>
</dbReference>
<keyword evidence="11" id="KW-1185">Reference proteome</keyword>
<evidence type="ECO:0000256" key="9">
    <source>
        <dbReference type="ARBA" id="ARBA00049401"/>
    </source>
</evidence>
<evidence type="ECO:0000256" key="1">
    <source>
        <dbReference type="ARBA" id="ARBA00001917"/>
    </source>
</evidence>
<evidence type="ECO:0000313" key="11">
    <source>
        <dbReference type="Proteomes" id="UP001153642"/>
    </source>
</evidence>
<dbReference type="InterPro" id="IPR004136">
    <property type="entry name" value="NMO"/>
</dbReference>
<dbReference type="SUPFAM" id="SSF51412">
    <property type="entry name" value="Inosine monophosphate dehydrogenase (IMPDH)"/>
    <property type="match status" value="1"/>
</dbReference>
<dbReference type="GO" id="GO:0004497">
    <property type="term" value="F:monooxygenase activity"/>
    <property type="evidence" value="ECO:0007669"/>
    <property type="project" value="UniProtKB-KW"/>
</dbReference>
<keyword evidence="7 10" id="KW-0503">Monooxygenase</keyword>
<keyword evidence="3" id="KW-0216">Detoxification</keyword>
<keyword evidence="6" id="KW-0560">Oxidoreductase</keyword>
<accession>A0ABT6FVZ7</accession>
<gene>
    <name evidence="10" type="ORF">OSR52_16415</name>
</gene>
<evidence type="ECO:0000256" key="8">
    <source>
        <dbReference type="ARBA" id="ARBA00031155"/>
    </source>
</evidence>
<keyword evidence="5" id="KW-0288">FMN</keyword>
<organism evidence="10 11">
    <name type="scientific">Galbibacter pacificus</name>
    <dbReference type="NCBI Taxonomy" id="2996052"/>
    <lineage>
        <taxon>Bacteria</taxon>
        <taxon>Pseudomonadati</taxon>
        <taxon>Bacteroidota</taxon>
        <taxon>Flavobacteriia</taxon>
        <taxon>Flavobacteriales</taxon>
        <taxon>Flavobacteriaceae</taxon>
        <taxon>Galbibacter</taxon>
    </lineage>
</organism>
<name>A0ABT6FVZ7_9FLAO</name>
<dbReference type="Gene3D" id="3.20.20.70">
    <property type="entry name" value="Aldolase class I"/>
    <property type="match status" value="1"/>
</dbReference>